<protein>
    <submittedName>
        <fullName evidence="1">DNA pilot protein</fullName>
    </submittedName>
</protein>
<sequence length="152" mass="16974">MMFKQGLNSDGEPIRDVYVEHDPYETEVGDDGMTRQEFADECDINVLMAQYERTGVLSHFNMATPQYLDVSEVPDLRSALDAVSSAQTAFMTLPASVRREFDNDPVKFVEFAQNPDNVGRMREWGLAAPERVADAPVRVEVVSTPESTPDPS</sequence>
<reference evidence="1" key="1">
    <citation type="submission" date="2018-12" db="EMBL/GenBank/DDBJ databases">
        <title>Singled stranded DNA viruses identified in blackflies (Austrosimulium ungulatum) sampled in New Zealand.</title>
        <authorList>
            <person name="Kraberger S."/>
            <person name="Fontenele R.S."/>
            <person name="Schmidlin K."/>
            <person name="Walters M."/>
            <person name="Varsani A."/>
        </authorList>
    </citation>
    <scope>NUCLEOTIDE SEQUENCE [LARGE SCALE GENOMIC DNA]</scope>
    <source>
        <strain evidence="1">098</strain>
    </source>
</reference>
<name>A0A4P8PK27_9VIRU</name>
<dbReference type="Proteomes" id="UP000323690">
    <property type="component" value="Segment"/>
</dbReference>
<organism evidence="1">
    <name type="scientific">Blackfly microvirus SF02</name>
    <dbReference type="NCBI Taxonomy" id="2576452"/>
    <lineage>
        <taxon>Viruses</taxon>
        <taxon>Monodnaviria</taxon>
        <taxon>Sangervirae</taxon>
        <taxon>Phixviricota</taxon>
        <taxon>Malgrandaviricetes</taxon>
        <taxon>Petitvirales</taxon>
        <taxon>Microviridae</taxon>
        <taxon>Microvirus</taxon>
    </lineage>
</organism>
<dbReference type="EMBL" id="MK249175">
    <property type="protein sequence ID" value="QCQ84831.1"/>
    <property type="molecule type" value="Genomic_DNA"/>
</dbReference>
<proteinExistence type="predicted"/>
<dbReference type="InterPro" id="IPR014131">
    <property type="entry name" value="Chlamydia_phage_Vp3"/>
</dbReference>
<dbReference type="Pfam" id="PF09675">
    <property type="entry name" value="Chlamy_scaf"/>
    <property type="match status" value="1"/>
</dbReference>
<accession>A0A4P8PK27</accession>
<evidence type="ECO:0000313" key="1">
    <source>
        <dbReference type="EMBL" id="QCQ84831.1"/>
    </source>
</evidence>